<comment type="caution">
    <text evidence="1">The sequence shown here is derived from an EMBL/GenBank/DDBJ whole genome shotgun (WGS) entry which is preliminary data.</text>
</comment>
<keyword evidence="2" id="KW-1185">Reference proteome</keyword>
<organism evidence="1 2">
    <name type="scientific">Salix udensis</name>
    <dbReference type="NCBI Taxonomy" id="889485"/>
    <lineage>
        <taxon>Eukaryota</taxon>
        <taxon>Viridiplantae</taxon>
        <taxon>Streptophyta</taxon>
        <taxon>Embryophyta</taxon>
        <taxon>Tracheophyta</taxon>
        <taxon>Spermatophyta</taxon>
        <taxon>Magnoliopsida</taxon>
        <taxon>eudicotyledons</taxon>
        <taxon>Gunneridae</taxon>
        <taxon>Pentapetalae</taxon>
        <taxon>rosids</taxon>
        <taxon>fabids</taxon>
        <taxon>Malpighiales</taxon>
        <taxon>Salicaceae</taxon>
        <taxon>Saliceae</taxon>
        <taxon>Salix</taxon>
    </lineage>
</organism>
<proteinExistence type="predicted"/>
<gene>
    <name evidence="1" type="ORF">OIU84_000666</name>
</gene>
<accession>A0AAD6L5E4</accession>
<protein>
    <submittedName>
        <fullName evidence="1">Uncharacterized protein</fullName>
    </submittedName>
</protein>
<dbReference type="AlphaFoldDB" id="A0AAD6L5E4"/>
<evidence type="ECO:0000313" key="1">
    <source>
        <dbReference type="EMBL" id="KAJ6435515.1"/>
    </source>
</evidence>
<reference evidence="1 2" key="1">
    <citation type="journal article" date="2023" name="Int. J. Mol. Sci.">
        <title>De Novo Assembly and Annotation of 11 Diverse Shrub Willow (Salix) Genomes Reveals Novel Gene Organization in Sex-Linked Regions.</title>
        <authorList>
            <person name="Hyden B."/>
            <person name="Feng K."/>
            <person name="Yates T.B."/>
            <person name="Jawdy S."/>
            <person name="Cereghino C."/>
            <person name="Smart L.B."/>
            <person name="Muchero W."/>
        </authorList>
    </citation>
    <scope>NUCLEOTIDE SEQUENCE [LARGE SCALE GENOMIC DNA]</scope>
    <source>
        <tissue evidence="1">Shoot tip</tissue>
    </source>
</reference>
<dbReference type="EMBL" id="JAPFFJ010000001">
    <property type="protein sequence ID" value="KAJ6435515.1"/>
    <property type="molecule type" value="Genomic_DNA"/>
</dbReference>
<name>A0AAD6L5E4_9ROSI</name>
<dbReference type="Proteomes" id="UP001162972">
    <property type="component" value="Chromosome 18"/>
</dbReference>
<sequence>MTKDGVTKAIKLILSTGEGEQMRKNVEQLQDLALDAVSKWQLYEKSRSSAGGCHQVIIRYGSPRLEIRNENLAAIFGLLHERLPIAAKFLSEVK</sequence>
<evidence type="ECO:0000313" key="2">
    <source>
        <dbReference type="Proteomes" id="UP001162972"/>
    </source>
</evidence>